<dbReference type="PANTHER" id="PTHR43128:SF10">
    <property type="entry name" value="L-LACTATE DEHYDROGENASE A CHAIN"/>
    <property type="match status" value="1"/>
</dbReference>
<accession>A0A061IKY3</accession>
<dbReference type="EC" id="1.1.1.27" evidence="2"/>
<dbReference type="Pfam" id="PF02866">
    <property type="entry name" value="Ldh_1_C"/>
    <property type="match status" value="1"/>
</dbReference>
<reference evidence="3" key="1">
    <citation type="journal article" date="2013" name="Nat. Biotechnol.">
        <title>Chinese hamster genome sequenced from sorted chromosomes.</title>
        <authorList>
            <person name="Brinkrolf K."/>
            <person name="Rupp O."/>
            <person name="Laux H."/>
            <person name="Kollin F."/>
            <person name="Ernst W."/>
            <person name="Linke B."/>
            <person name="Kofler R."/>
            <person name="Romand S."/>
            <person name="Hesse F."/>
            <person name="Budach W.E."/>
            <person name="Galosy S."/>
            <person name="Muller D."/>
            <person name="Noll T."/>
            <person name="Wienberg J."/>
            <person name="Jostock T."/>
            <person name="Leonard M."/>
            <person name="Grillari J."/>
            <person name="Tauch A."/>
            <person name="Goesmann A."/>
            <person name="Helk B."/>
            <person name="Mott J.E."/>
            <person name="Puhler A."/>
            <person name="Borth N."/>
        </authorList>
    </citation>
    <scope>NUCLEOTIDE SEQUENCE [LARGE SCALE GENOMIC DNA]</scope>
    <source>
        <strain evidence="3">17A/GY</strain>
    </source>
</reference>
<dbReference type="GO" id="GO:0006089">
    <property type="term" value="P:lactate metabolic process"/>
    <property type="evidence" value="ECO:0007669"/>
    <property type="project" value="TreeGrafter"/>
</dbReference>
<proteinExistence type="predicted"/>
<protein>
    <submittedName>
        <fullName evidence="2">L-lactate dehydrogenase A chain</fullName>
        <ecNumber evidence="2">1.1.1.27</ecNumber>
    </submittedName>
</protein>
<sequence length="204" mass="22837">MELEIIILNKCIVDPQRRHNQEGSVRLETRTESKAMRILRDPEQIEMDKKAAMTKEEFQGEWTAPAPEFTAAQPEVAVWSKSVQNMNPEVGTDADKEQCKEVHKQVVDSAYEVIKLKGYTSGAIGLSVANLAKSIVKNPRRVHPISAMIKGLYGFKNDVILSIPCVLGQNGISDIVKVILNSEEEACFKKSPDTLWGIQKKLQF</sequence>
<name>A0A061IKY3_CRIGR</name>
<evidence type="ECO:0000259" key="1">
    <source>
        <dbReference type="Pfam" id="PF02866"/>
    </source>
</evidence>
<dbReference type="Gene3D" id="3.90.110.10">
    <property type="entry name" value="Lactate dehydrogenase/glycoside hydrolase, family 4, C-terminal"/>
    <property type="match status" value="1"/>
</dbReference>
<dbReference type="InterPro" id="IPR022383">
    <property type="entry name" value="Lactate/malate_DH_C"/>
</dbReference>
<dbReference type="SUPFAM" id="SSF56327">
    <property type="entry name" value="LDH C-terminal domain-like"/>
    <property type="match status" value="1"/>
</dbReference>
<evidence type="ECO:0000313" key="2">
    <source>
        <dbReference type="EMBL" id="ERE84353.1"/>
    </source>
</evidence>
<evidence type="ECO:0000313" key="3">
    <source>
        <dbReference type="Proteomes" id="UP000030759"/>
    </source>
</evidence>
<gene>
    <name evidence="2" type="ORF">H671_2g6037</name>
</gene>
<organism evidence="2 3">
    <name type="scientific">Cricetulus griseus</name>
    <name type="common">Chinese hamster</name>
    <name type="synonym">Cricetulus barabensis griseus</name>
    <dbReference type="NCBI Taxonomy" id="10029"/>
    <lineage>
        <taxon>Eukaryota</taxon>
        <taxon>Metazoa</taxon>
        <taxon>Chordata</taxon>
        <taxon>Craniata</taxon>
        <taxon>Vertebrata</taxon>
        <taxon>Euteleostomi</taxon>
        <taxon>Mammalia</taxon>
        <taxon>Eutheria</taxon>
        <taxon>Euarchontoglires</taxon>
        <taxon>Glires</taxon>
        <taxon>Rodentia</taxon>
        <taxon>Myomorpha</taxon>
        <taxon>Muroidea</taxon>
        <taxon>Cricetidae</taxon>
        <taxon>Cricetinae</taxon>
        <taxon>Cricetulus</taxon>
    </lineage>
</organism>
<dbReference type="PANTHER" id="PTHR43128">
    <property type="entry name" value="L-2-HYDROXYCARBOXYLATE DEHYDROGENASE (NAD(P)(+))"/>
    <property type="match status" value="1"/>
</dbReference>
<dbReference type="AlphaFoldDB" id="A0A061IKY3"/>
<dbReference type="Proteomes" id="UP000030759">
    <property type="component" value="Unassembled WGS sequence"/>
</dbReference>
<keyword evidence="2" id="KW-0560">Oxidoreductase</keyword>
<feature type="domain" description="Lactate/malate dehydrogenase C-terminal" evidence="1">
    <location>
        <begin position="76"/>
        <end position="196"/>
    </location>
</feature>
<dbReference type="EMBL" id="KE668008">
    <property type="protein sequence ID" value="ERE84353.1"/>
    <property type="molecule type" value="Genomic_DNA"/>
</dbReference>
<dbReference type="InterPro" id="IPR015955">
    <property type="entry name" value="Lactate_DH/Glyco_Ohase_4_C"/>
</dbReference>
<dbReference type="GO" id="GO:0004459">
    <property type="term" value="F:L-lactate dehydrogenase (NAD+) activity"/>
    <property type="evidence" value="ECO:0007669"/>
    <property type="project" value="UniProtKB-EC"/>
</dbReference>